<feature type="transmembrane region" description="Helical" evidence="1">
    <location>
        <begin position="113"/>
        <end position="129"/>
    </location>
</feature>
<feature type="transmembrane region" description="Helical" evidence="1">
    <location>
        <begin position="6"/>
        <end position="22"/>
    </location>
</feature>
<accession>A0A239Y801</accession>
<feature type="transmembrane region" description="Helical" evidence="1">
    <location>
        <begin position="29"/>
        <end position="48"/>
    </location>
</feature>
<keyword evidence="1" id="KW-0812">Transmembrane</keyword>
<evidence type="ECO:0000256" key="1">
    <source>
        <dbReference type="SAM" id="Phobius"/>
    </source>
</evidence>
<evidence type="ECO:0008006" key="4">
    <source>
        <dbReference type="Google" id="ProtNLM"/>
    </source>
</evidence>
<dbReference type="Pfam" id="PF16883">
    <property type="entry name" value="DUF5080"/>
    <property type="match status" value="1"/>
</dbReference>
<keyword evidence="1" id="KW-0472">Membrane</keyword>
<keyword evidence="1" id="KW-1133">Transmembrane helix</keyword>
<feature type="transmembrane region" description="Helical" evidence="1">
    <location>
        <begin position="173"/>
        <end position="194"/>
    </location>
</feature>
<dbReference type="AlphaFoldDB" id="A0A239Y801"/>
<feature type="transmembrane region" description="Helical" evidence="1">
    <location>
        <begin position="60"/>
        <end position="80"/>
    </location>
</feature>
<evidence type="ECO:0000313" key="2">
    <source>
        <dbReference type="EMBL" id="SNV54842.1"/>
    </source>
</evidence>
<reference evidence="2 3" key="1">
    <citation type="submission" date="2017-06" db="EMBL/GenBank/DDBJ databases">
        <authorList>
            <consortium name="Pathogen Informatics"/>
        </authorList>
    </citation>
    <scope>NUCLEOTIDE SEQUENCE [LARGE SCALE GENOMIC DNA]</scope>
    <source>
        <strain evidence="2 3">NCTC13839</strain>
    </source>
</reference>
<evidence type="ECO:0000313" key="3">
    <source>
        <dbReference type="Proteomes" id="UP000242084"/>
    </source>
</evidence>
<name>A0A239Y801_9STAP</name>
<dbReference type="InterPro" id="IPR031689">
    <property type="entry name" value="DUF5080"/>
</dbReference>
<dbReference type="EMBL" id="LT906462">
    <property type="protein sequence ID" value="SNV54842.1"/>
    <property type="molecule type" value="Genomic_DNA"/>
</dbReference>
<dbReference type="KEGG" id="sste:SAMEA4384403_0122"/>
<dbReference type="RefSeq" id="WP_095085326.1">
    <property type="nucleotide sequence ID" value="NZ_BMDM01000011.1"/>
</dbReference>
<sequence>MIYAMLIGLFAIFIAVIFGSLLKSERFSISFIIIDIAIILSLFGIYNLGLYQIGKDLNDYIMFTHLGSLIFMYLAVKFFWIKPTRVKYLLLKAQNDNEIDLDKYELYLKTSKIRAGYYFGISIILLLITKKRLTIELKEDVLSMNPIFILLGLVLIIVWLILDIYQKKKHGIFLFKTIVPLVVTSWLVIASIILK</sequence>
<proteinExistence type="predicted"/>
<gene>
    <name evidence="2" type="ORF">SAMEA4384403_00122</name>
</gene>
<feature type="transmembrane region" description="Helical" evidence="1">
    <location>
        <begin position="141"/>
        <end position="161"/>
    </location>
</feature>
<keyword evidence="3" id="KW-1185">Reference proteome</keyword>
<dbReference type="Proteomes" id="UP000242084">
    <property type="component" value="Chromosome 1"/>
</dbReference>
<organism evidence="2 3">
    <name type="scientific">Mammaliicoccus stepanovicii</name>
    <dbReference type="NCBI Taxonomy" id="643214"/>
    <lineage>
        <taxon>Bacteria</taxon>
        <taxon>Bacillati</taxon>
        <taxon>Bacillota</taxon>
        <taxon>Bacilli</taxon>
        <taxon>Bacillales</taxon>
        <taxon>Staphylococcaceae</taxon>
        <taxon>Mammaliicoccus</taxon>
    </lineage>
</organism>
<dbReference type="OrthoDB" id="2413724at2"/>
<protein>
    <recommendedName>
        <fullName evidence="4">DUF5080 family protein</fullName>
    </recommendedName>
</protein>